<evidence type="ECO:0000313" key="1">
    <source>
        <dbReference type="EMBL" id="RII43487.1"/>
    </source>
</evidence>
<keyword evidence="2" id="KW-1185">Reference proteome</keyword>
<proteinExistence type="predicted"/>
<sequence>MKLFKIETSRDRASEERAEMEQASGIAGWCVFAQDREKGHQKGIQLHNSSDAPVYDVVVESTYAATAKGEAQPLQPIRLSVLPPGDYVVFEHPEYHCAYAEERAALPASVRPVSKNPKWVVGSVAFTDAHGVKWIRRGGALRRLDQATGPAASGA</sequence>
<dbReference type="EMBL" id="QQXK01000003">
    <property type="protein sequence ID" value="RII43487.1"/>
    <property type="molecule type" value="Genomic_DNA"/>
</dbReference>
<name>A0A399JFU1_9MICC</name>
<evidence type="ECO:0000313" key="2">
    <source>
        <dbReference type="Proteomes" id="UP000265419"/>
    </source>
</evidence>
<dbReference type="AlphaFoldDB" id="A0A399JFU1"/>
<dbReference type="RefSeq" id="WP_119423553.1">
    <property type="nucleotide sequence ID" value="NZ_QQXK01000003.1"/>
</dbReference>
<dbReference type="Proteomes" id="UP000265419">
    <property type="component" value="Unassembled WGS sequence"/>
</dbReference>
<gene>
    <name evidence="1" type="ORF">DWB68_02480</name>
</gene>
<reference evidence="1 2" key="1">
    <citation type="submission" date="2018-07" db="EMBL/GenBank/DDBJ databases">
        <title>Arthrobacter sp. nov., isolated from raw cow's milk with high bacterial count.</title>
        <authorList>
            <person name="Hahne J."/>
            <person name="Isele D."/>
            <person name="Lipski A."/>
        </authorList>
    </citation>
    <scope>NUCLEOTIDE SEQUENCE [LARGE SCALE GENOMIC DNA]</scope>
    <source>
        <strain evidence="1 2">JZ R-35</strain>
    </source>
</reference>
<organism evidence="1 2">
    <name type="scientific">Galactobacter valiniphilus</name>
    <dbReference type="NCBI Taxonomy" id="2676122"/>
    <lineage>
        <taxon>Bacteria</taxon>
        <taxon>Bacillati</taxon>
        <taxon>Actinomycetota</taxon>
        <taxon>Actinomycetes</taxon>
        <taxon>Micrococcales</taxon>
        <taxon>Micrococcaceae</taxon>
        <taxon>Galactobacter</taxon>
    </lineage>
</organism>
<accession>A0A399JFU1</accession>
<comment type="caution">
    <text evidence="1">The sequence shown here is derived from an EMBL/GenBank/DDBJ whole genome shotgun (WGS) entry which is preliminary data.</text>
</comment>
<protein>
    <submittedName>
        <fullName evidence="1">Uncharacterized protein</fullName>
    </submittedName>
</protein>